<proteinExistence type="predicted"/>
<dbReference type="AlphaFoldDB" id="A0A9X1ZWL5"/>
<evidence type="ECO:0000256" key="1">
    <source>
        <dbReference type="SAM" id="SignalP"/>
    </source>
</evidence>
<dbReference type="EMBL" id="JAKIKP010000011">
    <property type="protein sequence ID" value="MCL1143781.1"/>
    <property type="molecule type" value="Genomic_DNA"/>
</dbReference>
<dbReference type="PANTHER" id="PTHR43628:SF1">
    <property type="entry name" value="CHITIN SYNTHASE REGULATORY FACTOR 2-RELATED"/>
    <property type="match status" value="1"/>
</dbReference>
<sequence>MVMFKFLLLLSIIFFQGLSAQSVKAESAAFDIYSDEQLINLIRNDQYLKRVKLDECQLVQDIEARAEVLQQPLYQFLWGEMLAHGVCVKAHPARGVAMLQTAAEQGSAEAMLKLADYYYRGKYVVKNPHRSVQYTLPAAAQGNVDARLMLVKLFAEGYGSPNDYEMGYHWLYNSIFDDEKKQREATSLLQQLAAQMPTSIVERAQQQQLYIQ</sequence>
<dbReference type="Gene3D" id="1.25.40.10">
    <property type="entry name" value="Tetratricopeptide repeat domain"/>
    <property type="match status" value="1"/>
</dbReference>
<keyword evidence="2" id="KW-0969">Cilium</keyword>
<keyword evidence="3" id="KW-1185">Reference proteome</keyword>
<dbReference type="InterPro" id="IPR006597">
    <property type="entry name" value="Sel1-like"/>
</dbReference>
<reference evidence="2" key="1">
    <citation type="submission" date="2022-01" db="EMBL/GenBank/DDBJ databases">
        <title>Whole genome-based taxonomy of the Shewanellaceae.</title>
        <authorList>
            <person name="Martin-Rodriguez A.J."/>
        </authorList>
    </citation>
    <scope>NUCLEOTIDE SEQUENCE</scope>
    <source>
        <strain evidence="2">DSM 16422</strain>
    </source>
</reference>
<feature type="signal peptide" evidence="1">
    <location>
        <begin position="1"/>
        <end position="25"/>
    </location>
</feature>
<protein>
    <submittedName>
        <fullName evidence="2">Flagellar protein MotX</fullName>
    </submittedName>
</protein>
<keyword evidence="2" id="KW-0966">Cell projection</keyword>
<evidence type="ECO:0000313" key="3">
    <source>
        <dbReference type="Proteomes" id="UP001139333"/>
    </source>
</evidence>
<organism evidence="2 3">
    <name type="scientific">Shewanella gaetbuli</name>
    <dbReference type="NCBI Taxonomy" id="220752"/>
    <lineage>
        <taxon>Bacteria</taxon>
        <taxon>Pseudomonadati</taxon>
        <taxon>Pseudomonadota</taxon>
        <taxon>Gammaproteobacteria</taxon>
        <taxon>Alteromonadales</taxon>
        <taxon>Shewanellaceae</taxon>
        <taxon>Shewanella</taxon>
    </lineage>
</organism>
<dbReference type="RefSeq" id="WP_248996459.1">
    <property type="nucleotide sequence ID" value="NZ_JAKIKP010000011.1"/>
</dbReference>
<name>A0A9X1ZWL5_9GAMM</name>
<accession>A0A9X1ZWL5</accession>
<dbReference type="PANTHER" id="PTHR43628">
    <property type="entry name" value="ACTIVATOR OF C KINASE PROTEIN 1-RELATED"/>
    <property type="match status" value="1"/>
</dbReference>
<gene>
    <name evidence="2" type="ORF">L2672_13945</name>
</gene>
<feature type="chain" id="PRO_5040759682" evidence="1">
    <location>
        <begin position="26"/>
        <end position="212"/>
    </location>
</feature>
<evidence type="ECO:0000313" key="2">
    <source>
        <dbReference type="EMBL" id="MCL1143781.1"/>
    </source>
</evidence>
<dbReference type="InterPro" id="IPR011990">
    <property type="entry name" value="TPR-like_helical_dom_sf"/>
</dbReference>
<keyword evidence="1" id="KW-0732">Signal</keyword>
<comment type="caution">
    <text evidence="2">The sequence shown here is derived from an EMBL/GenBank/DDBJ whole genome shotgun (WGS) entry which is preliminary data.</text>
</comment>
<keyword evidence="2" id="KW-0282">Flagellum</keyword>
<dbReference type="SUPFAM" id="SSF81901">
    <property type="entry name" value="HCP-like"/>
    <property type="match status" value="1"/>
</dbReference>
<dbReference type="Pfam" id="PF08238">
    <property type="entry name" value="Sel1"/>
    <property type="match status" value="3"/>
</dbReference>
<dbReference type="InterPro" id="IPR052945">
    <property type="entry name" value="Mitotic_Regulator"/>
</dbReference>
<dbReference type="Proteomes" id="UP001139333">
    <property type="component" value="Unassembled WGS sequence"/>
</dbReference>
<dbReference type="SMART" id="SM00671">
    <property type="entry name" value="SEL1"/>
    <property type="match status" value="3"/>
</dbReference>